<sequence>MAPPAPHIIDEILEDIFLRLPTPAALARVSTASPSFRRIITERSFLRRFRKLHPPPLLGFATNNGVFEPVQDPDPSAPLARALADAADFTYSSSSPGPEMIRLLLGLPAISAMAADAVFTNLAVCDPLSRKYVLLPPIPKDMTVQTEPLVEYGRFLASAGEDEDEDETLFKVICTAHYKSKLVVFVFTSSSGQWCKVASPSWSFLGPIGFRWNSLGHPYYLRGCFYWMPLSTDKLLVLDTCRMESSTVNNLPGYREQLMNQPGRVMYTPSIVIGTEGALEMITLVGDLGASGLFYLYHTSQENKGESCNQCQLKNVIALPSGWTYNIVGATEGLMFIRGMEARSRDPDINLYSLDVKTSEVKKVCRATFYGHYCSYFGFPPSLSKPSL</sequence>
<dbReference type="SUPFAM" id="SSF81383">
    <property type="entry name" value="F-box domain"/>
    <property type="match status" value="1"/>
</dbReference>
<dbReference type="AlphaFoldDB" id="A0A2K2CUX7"/>
<accession>A0A2K2CUX7</accession>
<organism evidence="1">
    <name type="scientific">Brachypodium distachyon</name>
    <name type="common">Purple false brome</name>
    <name type="synonym">Trachynia distachya</name>
    <dbReference type="NCBI Taxonomy" id="15368"/>
    <lineage>
        <taxon>Eukaryota</taxon>
        <taxon>Viridiplantae</taxon>
        <taxon>Streptophyta</taxon>
        <taxon>Embryophyta</taxon>
        <taxon>Tracheophyta</taxon>
        <taxon>Spermatophyta</taxon>
        <taxon>Magnoliopsida</taxon>
        <taxon>Liliopsida</taxon>
        <taxon>Poales</taxon>
        <taxon>Poaceae</taxon>
        <taxon>BOP clade</taxon>
        <taxon>Pooideae</taxon>
        <taxon>Stipodae</taxon>
        <taxon>Brachypodieae</taxon>
        <taxon>Brachypodium</taxon>
    </lineage>
</organism>
<dbReference type="EnsemblPlants" id="PNT65829">
    <property type="protein sequence ID" value="PNT65829"/>
    <property type="gene ID" value="BRADI_3g03242v3"/>
</dbReference>
<dbReference type="FunCoup" id="A0A2K2CUX7">
    <property type="interactions" value="657"/>
</dbReference>
<gene>
    <name evidence="1" type="ORF">BRADI_3g03242v3</name>
</gene>
<reference evidence="1 2" key="1">
    <citation type="journal article" date="2010" name="Nature">
        <title>Genome sequencing and analysis of the model grass Brachypodium distachyon.</title>
        <authorList>
            <consortium name="International Brachypodium Initiative"/>
        </authorList>
    </citation>
    <scope>NUCLEOTIDE SEQUENCE [LARGE SCALE GENOMIC DNA]</scope>
    <source>
        <strain evidence="1 2">Bd21</strain>
    </source>
</reference>
<dbReference type="InParanoid" id="A0A2K2CUX7"/>
<dbReference type="PANTHER" id="PTHR31264:SF22">
    <property type="entry name" value="F-BOX DOMAIN-CONTAINING PROTEIN"/>
    <property type="match status" value="1"/>
</dbReference>
<dbReference type="Proteomes" id="UP000008810">
    <property type="component" value="Chromosome 3"/>
</dbReference>
<evidence type="ECO:0000313" key="1">
    <source>
        <dbReference type="EMBL" id="PNT65829.1"/>
    </source>
</evidence>
<keyword evidence="3" id="KW-1185">Reference proteome</keyword>
<dbReference type="Gramene" id="PNT65829">
    <property type="protein sequence ID" value="PNT65829"/>
    <property type="gene ID" value="BRADI_3g03242v3"/>
</dbReference>
<protein>
    <recommendedName>
        <fullName evidence="4">F-box domain-containing protein</fullName>
    </recommendedName>
</protein>
<reference evidence="2" key="3">
    <citation type="submission" date="2018-08" db="UniProtKB">
        <authorList>
            <consortium name="EnsemblPlants"/>
        </authorList>
    </citation>
    <scope>IDENTIFICATION</scope>
    <source>
        <strain evidence="2">cv. Bd21</strain>
    </source>
</reference>
<proteinExistence type="predicted"/>
<dbReference type="STRING" id="15368.A0A2K2CUX7"/>
<dbReference type="PANTHER" id="PTHR31264">
    <property type="entry name" value="OS07G0554500 PROTEIN-RELATED"/>
    <property type="match status" value="1"/>
</dbReference>
<dbReference type="InterPro" id="IPR036047">
    <property type="entry name" value="F-box-like_dom_sf"/>
</dbReference>
<name>A0A2K2CUX7_BRADI</name>
<dbReference type="EMBL" id="CM000882">
    <property type="protein sequence ID" value="PNT65829.1"/>
    <property type="molecule type" value="Genomic_DNA"/>
</dbReference>
<reference evidence="1" key="2">
    <citation type="submission" date="2017-06" db="EMBL/GenBank/DDBJ databases">
        <title>WGS assembly of Brachypodium distachyon.</title>
        <authorList>
            <consortium name="The International Brachypodium Initiative"/>
            <person name="Lucas S."/>
            <person name="Harmon-Smith M."/>
            <person name="Lail K."/>
            <person name="Tice H."/>
            <person name="Grimwood J."/>
            <person name="Bruce D."/>
            <person name="Barry K."/>
            <person name="Shu S."/>
            <person name="Lindquist E."/>
            <person name="Wang M."/>
            <person name="Pitluck S."/>
            <person name="Vogel J.P."/>
            <person name="Garvin D.F."/>
            <person name="Mockler T.C."/>
            <person name="Schmutz J."/>
            <person name="Rokhsar D."/>
            <person name="Bevan M.W."/>
        </authorList>
    </citation>
    <scope>NUCLEOTIDE SEQUENCE</scope>
    <source>
        <strain evidence="1">Bd21</strain>
    </source>
</reference>
<evidence type="ECO:0000313" key="2">
    <source>
        <dbReference type="EnsemblPlants" id="PNT65829"/>
    </source>
</evidence>
<dbReference type="OrthoDB" id="655770at2759"/>
<evidence type="ECO:0000313" key="3">
    <source>
        <dbReference type="Proteomes" id="UP000008810"/>
    </source>
</evidence>
<evidence type="ECO:0008006" key="4">
    <source>
        <dbReference type="Google" id="ProtNLM"/>
    </source>
</evidence>